<evidence type="ECO:0000313" key="2">
    <source>
        <dbReference type="Proteomes" id="UP000199205"/>
    </source>
</evidence>
<sequence length="160" mass="18050">MTYRTCAGCVFRSGYCHAREAVKAQVSGLGVTSLKWRCKWKRLAFNPGDAVFVETIGYEPEGDEDVYISKWPATVIQAKGSRLICFIEPGALDDGEVPFEPKAHGNGHVKVPLARVSHRDAVREHVCDFCKRIVRLAGHEDYCRDAPQKQRFTDQAEYLF</sequence>
<evidence type="ECO:0000313" key="1">
    <source>
        <dbReference type="EMBL" id="SCB30710.1"/>
    </source>
</evidence>
<dbReference type="Proteomes" id="UP000199205">
    <property type="component" value="Unassembled WGS sequence"/>
</dbReference>
<protein>
    <submittedName>
        <fullName evidence="1">Uncharacterized protein</fullName>
    </submittedName>
</protein>
<proteinExistence type="predicted"/>
<reference evidence="1 2" key="1">
    <citation type="submission" date="2016-08" db="EMBL/GenBank/DDBJ databases">
        <authorList>
            <person name="Seilhamer J.J."/>
        </authorList>
    </citation>
    <scope>NUCLEOTIDE SEQUENCE [LARGE SCALE GENOMIC DNA]</scope>
    <source>
        <strain evidence="1 2">P1-7</strain>
    </source>
</reference>
<dbReference type="EMBL" id="FMAF01000006">
    <property type="protein sequence ID" value="SCB30710.1"/>
    <property type="molecule type" value="Genomic_DNA"/>
</dbReference>
<gene>
    <name evidence="1" type="ORF">GA0061101_106145</name>
</gene>
<name>A0A1C3VSG3_9HYPH</name>
<dbReference type="AlphaFoldDB" id="A0A1C3VSG3"/>
<organism evidence="1 2">
    <name type="scientific">Rhizobium lusitanum</name>
    <dbReference type="NCBI Taxonomy" id="293958"/>
    <lineage>
        <taxon>Bacteria</taxon>
        <taxon>Pseudomonadati</taxon>
        <taxon>Pseudomonadota</taxon>
        <taxon>Alphaproteobacteria</taxon>
        <taxon>Hyphomicrobiales</taxon>
        <taxon>Rhizobiaceae</taxon>
        <taxon>Rhizobium/Agrobacterium group</taxon>
        <taxon>Rhizobium</taxon>
    </lineage>
</organism>
<accession>A0A1C3VSG3</accession>